<evidence type="ECO:0000256" key="1">
    <source>
        <dbReference type="SAM" id="SignalP"/>
    </source>
</evidence>
<organism evidence="3 4">
    <name type="scientific">Fibrella aquatilis</name>
    <dbReference type="NCBI Taxonomy" id="2817059"/>
    <lineage>
        <taxon>Bacteria</taxon>
        <taxon>Pseudomonadati</taxon>
        <taxon>Bacteroidota</taxon>
        <taxon>Cytophagia</taxon>
        <taxon>Cytophagales</taxon>
        <taxon>Spirosomataceae</taxon>
        <taxon>Fibrella</taxon>
    </lineage>
</organism>
<sequence length="131" mass="14463">MIRQLALFLCVGLLFAQCGSGKNELGDAPANLIPPNKMADLLTDIHLAEARVAKLNIGNSDSASIVFKRLQGKIFAKAQVDTSAYAKSYVYYSSHPSELAGIYEQVIEKLKTGQQKKEEELRKNPPKRPMI</sequence>
<keyword evidence="1" id="KW-0732">Signal</keyword>
<comment type="caution">
    <text evidence="3">The sequence shown here is derived from an EMBL/GenBank/DDBJ whole genome shotgun (WGS) entry which is preliminary data.</text>
</comment>
<gene>
    <name evidence="3" type="ORF">J2I48_06890</name>
</gene>
<dbReference type="EMBL" id="JAFMYU010000004">
    <property type="protein sequence ID" value="MBO0930713.1"/>
    <property type="molecule type" value="Genomic_DNA"/>
</dbReference>
<evidence type="ECO:0000313" key="4">
    <source>
        <dbReference type="Proteomes" id="UP000664795"/>
    </source>
</evidence>
<evidence type="ECO:0000259" key="2">
    <source>
        <dbReference type="Pfam" id="PF14129"/>
    </source>
</evidence>
<evidence type="ECO:0000313" key="3">
    <source>
        <dbReference type="EMBL" id="MBO0930713.1"/>
    </source>
</evidence>
<feature type="domain" description="DUF4296" evidence="2">
    <location>
        <begin position="29"/>
        <end position="114"/>
    </location>
</feature>
<dbReference type="AlphaFoldDB" id="A0A939JYT5"/>
<reference evidence="3 4" key="1">
    <citation type="submission" date="2021-03" db="EMBL/GenBank/DDBJ databases">
        <title>Fibrella sp. HMF5036 genome sequencing and assembly.</title>
        <authorList>
            <person name="Kang H."/>
            <person name="Kim H."/>
            <person name="Bae S."/>
            <person name="Joh K."/>
        </authorList>
    </citation>
    <scope>NUCLEOTIDE SEQUENCE [LARGE SCALE GENOMIC DNA]</scope>
    <source>
        <strain evidence="3 4">HMF5036</strain>
    </source>
</reference>
<dbReference type="RefSeq" id="WP_207334675.1">
    <property type="nucleotide sequence ID" value="NZ_JAFMYU010000004.1"/>
</dbReference>
<feature type="signal peptide" evidence="1">
    <location>
        <begin position="1"/>
        <end position="16"/>
    </location>
</feature>
<dbReference type="InterPro" id="IPR025381">
    <property type="entry name" value="DUF4296"/>
</dbReference>
<dbReference type="Pfam" id="PF14129">
    <property type="entry name" value="DUF4296"/>
    <property type="match status" value="1"/>
</dbReference>
<dbReference type="Proteomes" id="UP000664795">
    <property type="component" value="Unassembled WGS sequence"/>
</dbReference>
<feature type="chain" id="PRO_5037037175" evidence="1">
    <location>
        <begin position="17"/>
        <end position="131"/>
    </location>
</feature>
<accession>A0A939JYT5</accession>
<protein>
    <submittedName>
        <fullName evidence="3">DUF4296 domain-containing protein</fullName>
    </submittedName>
</protein>
<name>A0A939JYT5_9BACT</name>
<keyword evidence="4" id="KW-1185">Reference proteome</keyword>
<proteinExistence type="predicted"/>